<dbReference type="EMBL" id="WWEQ01000007">
    <property type="protein sequence ID" value="MYM18912.1"/>
    <property type="molecule type" value="Genomic_DNA"/>
</dbReference>
<dbReference type="CDD" id="cd06464">
    <property type="entry name" value="ACD_sHsps-like"/>
    <property type="match status" value="1"/>
</dbReference>
<dbReference type="Pfam" id="PF00011">
    <property type="entry name" value="HSP20"/>
    <property type="match status" value="1"/>
</dbReference>
<reference evidence="5 6" key="1">
    <citation type="submission" date="2020-01" db="EMBL/GenBank/DDBJ databases">
        <authorList>
            <person name="Deng T."/>
        </authorList>
    </citation>
    <scope>NUCLEOTIDE SEQUENCE [LARGE SCALE GENOMIC DNA]</scope>
    <source>
        <strain evidence="5 6">5221</strain>
    </source>
</reference>
<dbReference type="SUPFAM" id="SSF49764">
    <property type="entry name" value="HSP20-like chaperones"/>
    <property type="match status" value="1"/>
</dbReference>
<dbReference type="InterPro" id="IPR008978">
    <property type="entry name" value="HSP20-like_chaperone"/>
</dbReference>
<feature type="compositionally biased region" description="Basic and acidic residues" evidence="3">
    <location>
        <begin position="148"/>
        <end position="157"/>
    </location>
</feature>
<dbReference type="Gene3D" id="2.60.40.790">
    <property type="match status" value="1"/>
</dbReference>
<feature type="compositionally biased region" description="Polar residues" evidence="3">
    <location>
        <begin position="132"/>
        <end position="147"/>
    </location>
</feature>
<evidence type="ECO:0000259" key="4">
    <source>
        <dbReference type="PROSITE" id="PS01031"/>
    </source>
</evidence>
<keyword evidence="6" id="KW-1185">Reference proteome</keyword>
<evidence type="ECO:0000256" key="3">
    <source>
        <dbReference type="SAM" id="MobiDB-lite"/>
    </source>
</evidence>
<organism evidence="5 6">
    <name type="scientific">Brevibacterium rongguiense</name>
    <dbReference type="NCBI Taxonomy" id="2695267"/>
    <lineage>
        <taxon>Bacteria</taxon>
        <taxon>Bacillati</taxon>
        <taxon>Actinomycetota</taxon>
        <taxon>Actinomycetes</taxon>
        <taxon>Micrococcales</taxon>
        <taxon>Brevibacteriaceae</taxon>
        <taxon>Brevibacterium</taxon>
    </lineage>
</organism>
<evidence type="ECO:0000313" key="6">
    <source>
        <dbReference type="Proteomes" id="UP000469215"/>
    </source>
</evidence>
<comment type="caution">
    <text evidence="5">The sequence shown here is derived from an EMBL/GenBank/DDBJ whole genome shotgun (WGS) entry which is preliminary data.</text>
</comment>
<dbReference type="RefSeq" id="WP_160952355.1">
    <property type="nucleotide sequence ID" value="NZ_WWEQ01000007.1"/>
</dbReference>
<dbReference type="PANTHER" id="PTHR11527">
    <property type="entry name" value="HEAT-SHOCK PROTEIN 20 FAMILY MEMBER"/>
    <property type="match status" value="1"/>
</dbReference>
<comment type="similarity">
    <text evidence="1 2">Belongs to the small heat shock protein (HSP20) family.</text>
</comment>
<gene>
    <name evidence="5" type="ORF">GSY69_02675</name>
</gene>
<sequence length="157" mass="17140">MAPKFEPLRDIDRFITEVARSSQSAALPMDLYRDGEVFIARIDMPGVDPSSIDVDVEDRTLTVRSERQPVSAEGVQWLTRERPTGTFARQLTLGSRVALDKISADFSDGVLTLTIPVSEEAKPRKIAVQHQAGRTENSVSSTATSAPQHKDASGTES</sequence>
<dbReference type="Proteomes" id="UP000469215">
    <property type="component" value="Unassembled WGS sequence"/>
</dbReference>
<evidence type="ECO:0000256" key="1">
    <source>
        <dbReference type="PROSITE-ProRule" id="PRU00285"/>
    </source>
</evidence>
<evidence type="ECO:0000313" key="5">
    <source>
        <dbReference type="EMBL" id="MYM18912.1"/>
    </source>
</evidence>
<dbReference type="PROSITE" id="PS01031">
    <property type="entry name" value="SHSP"/>
    <property type="match status" value="1"/>
</dbReference>
<proteinExistence type="inferred from homology"/>
<accession>A0A6N9H5G7</accession>
<dbReference type="AlphaFoldDB" id="A0A6N9H5G7"/>
<feature type="region of interest" description="Disordered" evidence="3">
    <location>
        <begin position="122"/>
        <end position="157"/>
    </location>
</feature>
<name>A0A6N9H5G7_9MICO</name>
<dbReference type="InterPro" id="IPR031107">
    <property type="entry name" value="Small_HSP"/>
</dbReference>
<evidence type="ECO:0000256" key="2">
    <source>
        <dbReference type="RuleBase" id="RU003616"/>
    </source>
</evidence>
<dbReference type="InterPro" id="IPR002068">
    <property type="entry name" value="A-crystallin/Hsp20_dom"/>
</dbReference>
<protein>
    <submittedName>
        <fullName evidence="5">Hsp20 family protein</fullName>
    </submittedName>
</protein>
<feature type="domain" description="SHSP" evidence="4">
    <location>
        <begin position="20"/>
        <end position="131"/>
    </location>
</feature>